<feature type="binding site" evidence="9">
    <location>
        <position position="33"/>
    </location>
    <ligand>
        <name>Ca(2+)</name>
        <dbReference type="ChEBI" id="CHEBI:29108"/>
        <label>2</label>
    </ligand>
</feature>
<evidence type="ECO:0000313" key="13">
    <source>
        <dbReference type="Proteomes" id="UP000824120"/>
    </source>
</evidence>
<feature type="binding site" evidence="9">
    <location>
        <position position="28"/>
    </location>
    <ligand>
        <name>Ca(2+)</name>
        <dbReference type="ChEBI" id="CHEBI:29108"/>
        <label>2</label>
    </ligand>
</feature>
<keyword evidence="6 9" id="KW-0479">Metal-binding</keyword>
<evidence type="ECO:0000259" key="11">
    <source>
        <dbReference type="PROSITE" id="PS50873"/>
    </source>
</evidence>
<name>A0A9J5YUA4_SOLCO</name>
<keyword evidence="5" id="KW-0349">Heme</keyword>
<dbReference type="OrthoDB" id="1732970at2759"/>
<dbReference type="GO" id="GO:0006979">
    <property type="term" value="P:response to oxidative stress"/>
    <property type="evidence" value="ECO:0007669"/>
    <property type="project" value="InterPro"/>
</dbReference>
<sequence length="83" mass="9652">MNPTYVQALQTLCGNNTKDMAAFNDVMTPGKFDNMYFKNLQKGLGLLASDQAMIYDQRTKPFVELYAKDQDAFSRHLHMQWRK</sequence>
<keyword evidence="4" id="KW-0575">Peroxidase</keyword>
<comment type="catalytic activity">
    <reaction evidence="1">
        <text>2 a phenolic donor + H2O2 = 2 a phenolic radical donor + 2 H2O</text>
        <dbReference type="Rhea" id="RHEA:56136"/>
        <dbReference type="ChEBI" id="CHEBI:15377"/>
        <dbReference type="ChEBI" id="CHEBI:16240"/>
        <dbReference type="ChEBI" id="CHEBI:139520"/>
        <dbReference type="ChEBI" id="CHEBI:139521"/>
        <dbReference type="EC" id="1.11.1.7"/>
    </reaction>
</comment>
<evidence type="ECO:0000256" key="2">
    <source>
        <dbReference type="ARBA" id="ARBA00001970"/>
    </source>
</evidence>
<evidence type="ECO:0000256" key="7">
    <source>
        <dbReference type="ARBA" id="ARBA00023002"/>
    </source>
</evidence>
<dbReference type="GO" id="GO:0140825">
    <property type="term" value="F:lactoperoxidase activity"/>
    <property type="evidence" value="ECO:0007669"/>
    <property type="project" value="UniProtKB-EC"/>
</dbReference>
<dbReference type="SUPFAM" id="SSF48113">
    <property type="entry name" value="Heme-dependent peroxidases"/>
    <property type="match status" value="1"/>
</dbReference>
<feature type="domain" description="Plant heme peroxidase family profile" evidence="11">
    <location>
        <begin position="1"/>
        <end position="83"/>
    </location>
</feature>
<feature type="binding site" evidence="9">
    <location>
        <position position="25"/>
    </location>
    <ligand>
        <name>Ca(2+)</name>
        <dbReference type="ChEBI" id="CHEBI:29108"/>
        <label>2</label>
    </ligand>
</feature>
<evidence type="ECO:0000256" key="9">
    <source>
        <dbReference type="PIRSR" id="PIRSR600823-3"/>
    </source>
</evidence>
<dbReference type="InterPro" id="IPR000823">
    <property type="entry name" value="Peroxidase_pln"/>
</dbReference>
<dbReference type="GO" id="GO:0020037">
    <property type="term" value="F:heme binding"/>
    <property type="evidence" value="ECO:0007669"/>
    <property type="project" value="InterPro"/>
</dbReference>
<evidence type="ECO:0000256" key="6">
    <source>
        <dbReference type="ARBA" id="ARBA00022723"/>
    </source>
</evidence>
<dbReference type="EC" id="1.11.1.7" evidence="3"/>
<dbReference type="GO" id="GO:0046872">
    <property type="term" value="F:metal ion binding"/>
    <property type="evidence" value="ECO:0007669"/>
    <property type="project" value="UniProtKB-KW"/>
</dbReference>
<evidence type="ECO:0000313" key="12">
    <source>
        <dbReference type="EMBL" id="KAG5604339.1"/>
    </source>
</evidence>
<evidence type="ECO:0000256" key="4">
    <source>
        <dbReference type="ARBA" id="ARBA00022559"/>
    </source>
</evidence>
<protein>
    <recommendedName>
        <fullName evidence="3">peroxidase</fullName>
        <ecNumber evidence="3">1.11.1.7</ecNumber>
    </recommendedName>
</protein>
<proteinExistence type="inferred from homology"/>
<keyword evidence="13" id="KW-1185">Reference proteome</keyword>
<reference evidence="12 13" key="1">
    <citation type="submission" date="2020-09" db="EMBL/GenBank/DDBJ databases">
        <title>De no assembly of potato wild relative species, Solanum commersonii.</title>
        <authorList>
            <person name="Cho K."/>
        </authorList>
    </citation>
    <scope>NUCLEOTIDE SEQUENCE [LARGE SCALE GENOMIC DNA]</scope>
    <source>
        <strain evidence="12">LZ3.2</strain>
        <tissue evidence="12">Leaf</tissue>
    </source>
</reference>
<dbReference type="Proteomes" id="UP000824120">
    <property type="component" value="Chromosome 5"/>
</dbReference>
<comment type="caution">
    <text evidence="12">The sequence shown here is derived from an EMBL/GenBank/DDBJ whole genome shotgun (WGS) entry which is preliminary data.</text>
</comment>
<evidence type="ECO:0000256" key="3">
    <source>
        <dbReference type="ARBA" id="ARBA00012313"/>
    </source>
</evidence>
<keyword evidence="9" id="KW-0106">Calcium</keyword>
<dbReference type="PROSITE" id="PS50873">
    <property type="entry name" value="PEROXIDASE_4"/>
    <property type="match status" value="1"/>
</dbReference>
<comment type="similarity">
    <text evidence="10">Belongs to the peroxidase family.</text>
</comment>
<evidence type="ECO:0000256" key="5">
    <source>
        <dbReference type="ARBA" id="ARBA00022617"/>
    </source>
</evidence>
<dbReference type="InterPro" id="IPR002016">
    <property type="entry name" value="Haem_peroxidase"/>
</dbReference>
<comment type="cofactor">
    <cofactor evidence="2">
        <name>heme b</name>
        <dbReference type="ChEBI" id="CHEBI:60344"/>
    </cofactor>
</comment>
<evidence type="ECO:0000256" key="1">
    <source>
        <dbReference type="ARBA" id="ARBA00000189"/>
    </source>
</evidence>
<dbReference type="PANTHER" id="PTHR31517">
    <property type="match status" value="1"/>
</dbReference>
<accession>A0A9J5YUA4</accession>
<keyword evidence="7" id="KW-0560">Oxidoreductase</keyword>
<dbReference type="InterPro" id="IPR010255">
    <property type="entry name" value="Haem_peroxidase_sf"/>
</dbReference>
<dbReference type="AlphaFoldDB" id="A0A9J5YUA4"/>
<dbReference type="Pfam" id="PF00141">
    <property type="entry name" value="peroxidase"/>
    <property type="match status" value="1"/>
</dbReference>
<comment type="cofactor">
    <cofactor evidence="9">
        <name>Ca(2+)</name>
        <dbReference type="ChEBI" id="CHEBI:29108"/>
    </cofactor>
    <text evidence="9">Binds 2 calcium ions per subunit.</text>
</comment>
<evidence type="ECO:0000256" key="8">
    <source>
        <dbReference type="ARBA" id="ARBA00023004"/>
    </source>
</evidence>
<keyword evidence="8" id="KW-0408">Iron</keyword>
<dbReference type="EMBL" id="JACXVP010000005">
    <property type="protein sequence ID" value="KAG5604339.1"/>
    <property type="molecule type" value="Genomic_DNA"/>
</dbReference>
<evidence type="ECO:0000256" key="10">
    <source>
        <dbReference type="RuleBase" id="RU004241"/>
    </source>
</evidence>
<dbReference type="PRINTS" id="PR00461">
    <property type="entry name" value="PLPEROXIDASE"/>
</dbReference>
<dbReference type="PANTHER" id="PTHR31517:SF17">
    <property type="entry name" value="PEROXIDASE 6"/>
    <property type="match status" value="1"/>
</dbReference>
<dbReference type="Gene3D" id="1.10.420.10">
    <property type="entry name" value="Peroxidase, domain 2"/>
    <property type="match status" value="1"/>
</dbReference>
<gene>
    <name evidence="12" type="ORF">H5410_025831</name>
</gene>
<organism evidence="12 13">
    <name type="scientific">Solanum commersonii</name>
    <name type="common">Commerson's wild potato</name>
    <name type="synonym">Commerson's nightshade</name>
    <dbReference type="NCBI Taxonomy" id="4109"/>
    <lineage>
        <taxon>Eukaryota</taxon>
        <taxon>Viridiplantae</taxon>
        <taxon>Streptophyta</taxon>
        <taxon>Embryophyta</taxon>
        <taxon>Tracheophyta</taxon>
        <taxon>Spermatophyta</taxon>
        <taxon>Magnoliopsida</taxon>
        <taxon>eudicotyledons</taxon>
        <taxon>Gunneridae</taxon>
        <taxon>Pentapetalae</taxon>
        <taxon>asterids</taxon>
        <taxon>lamiids</taxon>
        <taxon>Solanales</taxon>
        <taxon>Solanaceae</taxon>
        <taxon>Solanoideae</taxon>
        <taxon>Solaneae</taxon>
        <taxon>Solanum</taxon>
    </lineage>
</organism>